<dbReference type="KEGG" id="vra:111240571"/>
<reference evidence="3" key="1">
    <citation type="journal article" date="2014" name="Nat. Commun.">
        <title>Genome sequence of mungbean and insights into evolution within Vigna species.</title>
        <authorList>
            <person name="Kang Y.J."/>
            <person name="Kim S.K."/>
            <person name="Kim M.Y."/>
            <person name="Lestari P."/>
            <person name="Kim K.H."/>
            <person name="Ha B.K."/>
            <person name="Jun T.H."/>
            <person name="Hwang W.J."/>
            <person name="Lee T."/>
            <person name="Lee J."/>
            <person name="Shim S."/>
            <person name="Yoon M.Y."/>
            <person name="Jang Y.E."/>
            <person name="Han K.S."/>
            <person name="Taeprayoon P."/>
            <person name="Yoon N."/>
            <person name="Somta P."/>
            <person name="Tanya P."/>
            <person name="Kim K.S."/>
            <person name="Gwag J.G."/>
            <person name="Moon J.K."/>
            <person name="Lee Y.H."/>
            <person name="Park B.S."/>
            <person name="Bombarely A."/>
            <person name="Doyle J.J."/>
            <person name="Jackson S.A."/>
            <person name="Schafleitner R."/>
            <person name="Srinives P."/>
            <person name="Varshney R.K."/>
            <person name="Lee S.H."/>
        </authorList>
    </citation>
    <scope>NUCLEOTIDE SEQUENCE [LARGE SCALE GENOMIC DNA]</scope>
    <source>
        <strain evidence="3">cv. VC1973A</strain>
    </source>
</reference>
<dbReference type="RefSeq" id="XP_022631506.1">
    <property type="nucleotide sequence ID" value="XM_022775785.1"/>
</dbReference>
<feature type="coiled-coil region" evidence="1">
    <location>
        <begin position="150"/>
        <end position="244"/>
    </location>
</feature>
<evidence type="ECO:0000256" key="1">
    <source>
        <dbReference type="SAM" id="Coils"/>
    </source>
</evidence>
<sequence length="296" mass="33041">MEKHQAFLKMMARKKSLSKGDEGGSSAIKVTSGLGGTPIHVVHPALKLTDTTVPPADTKTKDVDTSKNKTKRKSAQEKTPSPTKRRKVGSSVLTNVLDPTIHVSNRMQFNLNAEEKKPFKGMSPSESLNMAYALIARASVCLNYTASTTRPLLVVELENAQKELEEMKKKNTTLTTRVEELTKTAEDDRVSADNKLKEAPNKISSLQQSVDDLQLDLLKMTSQRDKVTKERDAMEVERDKLVTENASLGDEICSERQLGFDQGIAQCHYFFQTPLTHPDFDIMKIYVDRKLVDLST</sequence>
<accession>A0A3Q0EK85</accession>
<protein>
    <submittedName>
        <fullName evidence="4 5">Uncharacterized protein LOC111240571</fullName>
    </submittedName>
</protein>
<name>A0A3Q0EK85_VIGRR</name>
<keyword evidence="1" id="KW-0175">Coiled coil</keyword>
<evidence type="ECO:0000313" key="3">
    <source>
        <dbReference type="Proteomes" id="UP000087766"/>
    </source>
</evidence>
<dbReference type="GeneID" id="111240571"/>
<gene>
    <name evidence="4 5" type="primary">LOC111240571</name>
</gene>
<dbReference type="AlphaFoldDB" id="A0A3Q0EK85"/>
<feature type="region of interest" description="Disordered" evidence="2">
    <location>
        <begin position="1"/>
        <end position="90"/>
    </location>
</feature>
<dbReference type="OrthoDB" id="10476493at2759"/>
<feature type="compositionally biased region" description="Basic and acidic residues" evidence="2">
    <location>
        <begin position="58"/>
        <end position="67"/>
    </location>
</feature>
<reference evidence="4 5" key="2">
    <citation type="submission" date="2025-04" db="UniProtKB">
        <authorList>
            <consortium name="RefSeq"/>
        </authorList>
    </citation>
    <scope>IDENTIFICATION</scope>
    <source>
        <tissue evidence="4 5">Leaf</tissue>
    </source>
</reference>
<dbReference type="RefSeq" id="XP_022631511.1">
    <property type="nucleotide sequence ID" value="XM_022775790.1"/>
</dbReference>
<dbReference type="Proteomes" id="UP000087766">
    <property type="component" value="Chromosome 2"/>
</dbReference>
<evidence type="ECO:0000313" key="5">
    <source>
        <dbReference type="RefSeq" id="XP_022631511.1"/>
    </source>
</evidence>
<evidence type="ECO:0000256" key="2">
    <source>
        <dbReference type="SAM" id="MobiDB-lite"/>
    </source>
</evidence>
<evidence type="ECO:0000313" key="4">
    <source>
        <dbReference type="RefSeq" id="XP_022631506.1"/>
    </source>
</evidence>
<keyword evidence="3" id="KW-1185">Reference proteome</keyword>
<organism evidence="3 5">
    <name type="scientific">Vigna radiata var. radiata</name>
    <name type="common">Mung bean</name>
    <name type="synonym">Phaseolus aureus</name>
    <dbReference type="NCBI Taxonomy" id="3916"/>
    <lineage>
        <taxon>Eukaryota</taxon>
        <taxon>Viridiplantae</taxon>
        <taxon>Streptophyta</taxon>
        <taxon>Embryophyta</taxon>
        <taxon>Tracheophyta</taxon>
        <taxon>Spermatophyta</taxon>
        <taxon>Magnoliopsida</taxon>
        <taxon>eudicotyledons</taxon>
        <taxon>Gunneridae</taxon>
        <taxon>Pentapetalae</taxon>
        <taxon>rosids</taxon>
        <taxon>fabids</taxon>
        <taxon>Fabales</taxon>
        <taxon>Fabaceae</taxon>
        <taxon>Papilionoideae</taxon>
        <taxon>50 kb inversion clade</taxon>
        <taxon>NPAAA clade</taxon>
        <taxon>indigoferoid/millettioid clade</taxon>
        <taxon>Phaseoleae</taxon>
        <taxon>Vigna</taxon>
    </lineage>
</organism>
<proteinExistence type="predicted"/>